<dbReference type="EMBL" id="UINC01060543">
    <property type="protein sequence ID" value="SVB85154.1"/>
    <property type="molecule type" value="Genomic_DNA"/>
</dbReference>
<gene>
    <name evidence="2" type="ORF">METZ01_LOCUS238008</name>
</gene>
<dbReference type="InterPro" id="IPR039672">
    <property type="entry name" value="MFS_2"/>
</dbReference>
<feature type="transmembrane region" description="Helical" evidence="1">
    <location>
        <begin position="156"/>
        <end position="176"/>
    </location>
</feature>
<dbReference type="InterPro" id="IPR036259">
    <property type="entry name" value="MFS_trans_sf"/>
</dbReference>
<dbReference type="Gene3D" id="1.20.1250.20">
    <property type="entry name" value="MFS general substrate transporter like domains"/>
    <property type="match status" value="1"/>
</dbReference>
<feature type="transmembrane region" description="Helical" evidence="1">
    <location>
        <begin position="206"/>
        <end position="225"/>
    </location>
</feature>
<protein>
    <recommendedName>
        <fullName evidence="3">MFS transporter</fullName>
    </recommendedName>
</protein>
<dbReference type="PANTHER" id="PTHR11328">
    <property type="entry name" value="MAJOR FACILITATOR SUPERFAMILY DOMAIN-CONTAINING PROTEIN"/>
    <property type="match status" value="1"/>
</dbReference>
<evidence type="ECO:0008006" key="3">
    <source>
        <dbReference type="Google" id="ProtNLM"/>
    </source>
</evidence>
<reference evidence="2" key="1">
    <citation type="submission" date="2018-05" db="EMBL/GenBank/DDBJ databases">
        <authorList>
            <person name="Lanie J.A."/>
            <person name="Ng W.-L."/>
            <person name="Kazmierczak K.M."/>
            <person name="Andrzejewski T.M."/>
            <person name="Davidsen T.M."/>
            <person name="Wayne K.J."/>
            <person name="Tettelin H."/>
            <person name="Glass J.I."/>
            <person name="Rusch D."/>
            <person name="Podicherti R."/>
            <person name="Tsui H.-C.T."/>
            <person name="Winkler M.E."/>
        </authorList>
    </citation>
    <scope>NUCLEOTIDE SEQUENCE</scope>
</reference>
<name>A0A382HCU8_9ZZZZ</name>
<dbReference type="AlphaFoldDB" id="A0A382HCU8"/>
<keyword evidence="1" id="KW-0812">Transmembrane</keyword>
<dbReference type="GO" id="GO:0005886">
    <property type="term" value="C:plasma membrane"/>
    <property type="evidence" value="ECO:0007669"/>
    <property type="project" value="TreeGrafter"/>
</dbReference>
<sequence>LTGVVIDAVGFKVMAVIIAVCGLVFRYSGLFGVWRHAPRETPPATMTFTAGLIATLRNKQFLYFLPTFVFFQLAVTMVIAWLPFFVSQVLQPERTGATTSLLTGAALAGMVVAVFFLWELSFIRSKRSVYSLCLLGTALYLPWLFFAGFVPGVPGLIQGLVIAFGAGVAMAGVNLMPRAITADIADYDELVTGMRREGMFFATQNLFEKFGSSFSVVLLALILLLGETADKPMGIRMVGPVAGVIAFFGFWLFRGYRLPSTVTTETVLEVGLELPEAPVDG</sequence>
<feature type="transmembrane region" description="Helical" evidence="1">
    <location>
        <begin position="61"/>
        <end position="84"/>
    </location>
</feature>
<organism evidence="2">
    <name type="scientific">marine metagenome</name>
    <dbReference type="NCBI Taxonomy" id="408172"/>
    <lineage>
        <taxon>unclassified sequences</taxon>
        <taxon>metagenomes</taxon>
        <taxon>ecological metagenomes</taxon>
    </lineage>
</organism>
<feature type="transmembrane region" description="Helical" evidence="1">
    <location>
        <begin position="6"/>
        <end position="25"/>
    </location>
</feature>
<keyword evidence="1" id="KW-1133">Transmembrane helix</keyword>
<dbReference type="GO" id="GO:0015293">
    <property type="term" value="F:symporter activity"/>
    <property type="evidence" value="ECO:0007669"/>
    <property type="project" value="InterPro"/>
</dbReference>
<dbReference type="PANTHER" id="PTHR11328:SF24">
    <property type="entry name" value="MAJOR FACILITATOR SUPERFAMILY (MFS) PROFILE DOMAIN-CONTAINING PROTEIN"/>
    <property type="match status" value="1"/>
</dbReference>
<evidence type="ECO:0000256" key="1">
    <source>
        <dbReference type="SAM" id="Phobius"/>
    </source>
</evidence>
<keyword evidence="1" id="KW-0472">Membrane</keyword>
<feature type="transmembrane region" description="Helical" evidence="1">
    <location>
        <begin position="96"/>
        <end position="117"/>
    </location>
</feature>
<feature type="non-terminal residue" evidence="2">
    <location>
        <position position="1"/>
    </location>
</feature>
<dbReference type="SUPFAM" id="SSF103473">
    <property type="entry name" value="MFS general substrate transporter"/>
    <property type="match status" value="1"/>
</dbReference>
<dbReference type="GO" id="GO:0008643">
    <property type="term" value="P:carbohydrate transport"/>
    <property type="evidence" value="ECO:0007669"/>
    <property type="project" value="InterPro"/>
</dbReference>
<dbReference type="Pfam" id="PF13347">
    <property type="entry name" value="MFS_2"/>
    <property type="match status" value="1"/>
</dbReference>
<proteinExistence type="predicted"/>
<feature type="transmembrane region" description="Helical" evidence="1">
    <location>
        <begin position="237"/>
        <end position="253"/>
    </location>
</feature>
<accession>A0A382HCU8</accession>
<evidence type="ECO:0000313" key="2">
    <source>
        <dbReference type="EMBL" id="SVB85154.1"/>
    </source>
</evidence>
<feature type="transmembrane region" description="Helical" evidence="1">
    <location>
        <begin position="129"/>
        <end position="150"/>
    </location>
</feature>